<comment type="caution">
    <text evidence="1">The sequence shown here is derived from an EMBL/GenBank/DDBJ whole genome shotgun (WGS) entry which is preliminary data.</text>
</comment>
<dbReference type="AlphaFoldDB" id="A0A5R8LX54"/>
<dbReference type="EMBL" id="VBWO01000001">
    <property type="protein sequence ID" value="TLF41888.1"/>
    <property type="molecule type" value="Genomic_DNA"/>
</dbReference>
<accession>A0A5R8LX54</accession>
<dbReference type="Proteomes" id="UP000309885">
    <property type="component" value="Unassembled WGS sequence"/>
</dbReference>
<name>A0A5R8LX54_LACZE</name>
<evidence type="ECO:0000313" key="2">
    <source>
        <dbReference type="Proteomes" id="UP000309885"/>
    </source>
</evidence>
<protein>
    <submittedName>
        <fullName evidence="1">Uncharacterized protein</fullName>
    </submittedName>
</protein>
<dbReference type="RefSeq" id="WP_138130183.1">
    <property type="nucleotide sequence ID" value="NZ_VBWO01000001.1"/>
</dbReference>
<proteinExistence type="predicted"/>
<organism evidence="1 2">
    <name type="scientific">Lacticaseibacillus zeae</name>
    <name type="common">Lactobacillus zeae</name>
    <dbReference type="NCBI Taxonomy" id="57037"/>
    <lineage>
        <taxon>Bacteria</taxon>
        <taxon>Bacillati</taxon>
        <taxon>Bacillota</taxon>
        <taxon>Bacilli</taxon>
        <taxon>Lactobacillales</taxon>
        <taxon>Lactobacillaceae</taxon>
        <taxon>Lacticaseibacillus</taxon>
    </lineage>
</organism>
<gene>
    <name evidence="1" type="ORF">FEI15_01375</name>
</gene>
<sequence>MFGANTAFSALDLLGNIRSAQLNKDQAGPVEGLMQQALGKKKGSLVYGTVELATAVVGSGKAITSLADKGYLIQTASKESVVDAYRNWSAIDGRVTGLKMAGYTASSNIQMMLRPISAANNGHVLPQLTEFAKGKKMSTSLHVVGAYGEAGAEEFSKKYINDKIDDTIADPVAKSFPTFGDEVIFRAGIKAFEKHGEKALTDTIEGGN</sequence>
<reference evidence="1 2" key="1">
    <citation type="submission" date="2019-05" db="EMBL/GenBank/DDBJ databases">
        <title>Genome-based reclassification of Lactobacillus casei as Lactobacillus casei subsp. casei. subsp.nov., description of Lactobacillus casei subsp. zeae subsp. nov., and emended description of Lactobacillus casei.</title>
        <authorList>
            <person name="Huang C.-H."/>
        </authorList>
    </citation>
    <scope>NUCLEOTIDE SEQUENCE [LARGE SCALE GENOMIC DNA]</scope>
    <source>
        <strain evidence="1 2">CRBIP24.44</strain>
    </source>
</reference>
<evidence type="ECO:0000313" key="1">
    <source>
        <dbReference type="EMBL" id="TLF41888.1"/>
    </source>
</evidence>